<proteinExistence type="predicted"/>
<gene>
    <name evidence="1" type="ORF">ADIS_4138</name>
</gene>
<dbReference type="EMBL" id="AQHR01000107">
    <property type="protein sequence ID" value="EON75434.1"/>
    <property type="molecule type" value="Genomic_DNA"/>
</dbReference>
<evidence type="ECO:0000313" key="1">
    <source>
        <dbReference type="EMBL" id="EON75434.1"/>
    </source>
</evidence>
<dbReference type="OrthoDB" id="1223654at2"/>
<dbReference type="InterPro" id="IPR008969">
    <property type="entry name" value="CarboxyPept-like_regulatory"/>
</dbReference>
<reference evidence="1 2" key="1">
    <citation type="submission" date="2013-02" db="EMBL/GenBank/DDBJ databases">
        <title>A novel strain isolated from Lonar lake, Maharashtra, India.</title>
        <authorList>
            <person name="Singh A."/>
        </authorList>
    </citation>
    <scope>NUCLEOTIDE SEQUENCE [LARGE SCALE GENOMIC DNA]</scope>
    <source>
        <strain evidence="1 2">AK24</strain>
    </source>
</reference>
<dbReference type="AlphaFoldDB" id="R7ZN31"/>
<evidence type="ECO:0000313" key="2">
    <source>
        <dbReference type="Proteomes" id="UP000013909"/>
    </source>
</evidence>
<dbReference type="Proteomes" id="UP000013909">
    <property type="component" value="Unassembled WGS sequence"/>
</dbReference>
<sequence>MSKHLVAVLFAVFLLIGSNLGIAQQVSITGRIVDGTTNEPLPFASVFINNSMQGSIADQNGQFELKVNKGVYEIIVSMMGYDRLVYQADFTSGPLTYLFELAPLVVELKELEVKAERSSEWYENLKTFQFFFLGSSENGMRSEILNPEVLVIDRQESSLKVRSVDFLEIENHGLGFHIRYLLSSFEYYIEEGIFRYMGYPSYMEFDGGSRLKLNRWAKARKRAYLGSWMHFKRALRDGIVSEEGFEVRHMELIPNPDRPDDQTIEDAKKRMQEINQLPYSLFKDSLNALIEKEKLPKTIEKVEEELLASNSYSRNVEGTIELDFENYLQITYKHAKLPKEYVRSFHSGYRPVSENPVSSIRLIAPLTIYPSGQESNPLHLHLYGYWAWQKMADSLPMDFSLED</sequence>
<dbReference type="Pfam" id="PF13715">
    <property type="entry name" value="CarbopepD_reg_2"/>
    <property type="match status" value="1"/>
</dbReference>
<name>R7ZN31_9BACT</name>
<dbReference type="Gene3D" id="2.60.40.1120">
    <property type="entry name" value="Carboxypeptidase-like, regulatory domain"/>
    <property type="match status" value="1"/>
</dbReference>
<protein>
    <recommendedName>
        <fullName evidence="3">TonB-dependent receptor</fullName>
    </recommendedName>
</protein>
<keyword evidence="2" id="KW-1185">Reference proteome</keyword>
<organism evidence="1 2">
    <name type="scientific">Lunatimonas lonarensis</name>
    <dbReference type="NCBI Taxonomy" id="1232681"/>
    <lineage>
        <taxon>Bacteria</taxon>
        <taxon>Pseudomonadati</taxon>
        <taxon>Bacteroidota</taxon>
        <taxon>Cytophagia</taxon>
        <taxon>Cytophagales</taxon>
        <taxon>Cyclobacteriaceae</taxon>
    </lineage>
</organism>
<accession>R7ZN31</accession>
<dbReference type="STRING" id="1232681.ADIS_4138"/>
<comment type="caution">
    <text evidence="1">The sequence shown here is derived from an EMBL/GenBank/DDBJ whole genome shotgun (WGS) entry which is preliminary data.</text>
</comment>
<dbReference type="RefSeq" id="WP_010856265.1">
    <property type="nucleotide sequence ID" value="NZ_AQHR01000107.1"/>
</dbReference>
<evidence type="ECO:0008006" key="3">
    <source>
        <dbReference type="Google" id="ProtNLM"/>
    </source>
</evidence>
<dbReference type="SUPFAM" id="SSF49464">
    <property type="entry name" value="Carboxypeptidase regulatory domain-like"/>
    <property type="match status" value="1"/>
</dbReference>